<dbReference type="PANTHER" id="PTHR13045">
    <property type="entry name" value="5'-NUCLEOTIDASE"/>
    <property type="match status" value="1"/>
</dbReference>
<feature type="transmembrane region" description="Helical" evidence="9">
    <location>
        <begin position="6"/>
        <end position="26"/>
    </location>
</feature>
<dbReference type="InterPro" id="IPR006434">
    <property type="entry name" value="Pyrimidine_nucleotidase_eu"/>
</dbReference>
<evidence type="ECO:0000256" key="8">
    <source>
        <dbReference type="ARBA" id="ARBA00023080"/>
    </source>
</evidence>
<dbReference type="GO" id="GO:0005737">
    <property type="term" value="C:cytoplasm"/>
    <property type="evidence" value="ECO:0007669"/>
    <property type="project" value="InterPro"/>
</dbReference>
<comment type="catalytic activity">
    <reaction evidence="1">
        <text>a ribonucleoside 5'-phosphate + H2O = a ribonucleoside + phosphate</text>
        <dbReference type="Rhea" id="RHEA:12484"/>
        <dbReference type="ChEBI" id="CHEBI:15377"/>
        <dbReference type="ChEBI" id="CHEBI:18254"/>
        <dbReference type="ChEBI" id="CHEBI:43474"/>
        <dbReference type="ChEBI" id="CHEBI:58043"/>
        <dbReference type="EC" id="3.1.3.5"/>
    </reaction>
</comment>
<dbReference type="GO" id="GO:0000166">
    <property type="term" value="F:nucleotide binding"/>
    <property type="evidence" value="ECO:0007669"/>
    <property type="project" value="UniProtKB-KW"/>
</dbReference>
<evidence type="ECO:0000256" key="6">
    <source>
        <dbReference type="ARBA" id="ARBA00022801"/>
    </source>
</evidence>
<dbReference type="Proteomes" id="UP000009168">
    <property type="component" value="Unassembled WGS sequence"/>
</dbReference>
<dbReference type="OrthoDB" id="10014216at2759"/>
<organism evidence="10 11">
    <name type="scientific">Tetrahymena thermophila (strain SB210)</name>
    <dbReference type="NCBI Taxonomy" id="312017"/>
    <lineage>
        <taxon>Eukaryota</taxon>
        <taxon>Sar</taxon>
        <taxon>Alveolata</taxon>
        <taxon>Ciliophora</taxon>
        <taxon>Intramacronucleata</taxon>
        <taxon>Oligohymenophorea</taxon>
        <taxon>Hymenostomatida</taxon>
        <taxon>Tetrahymenina</taxon>
        <taxon>Tetrahymenidae</taxon>
        <taxon>Tetrahymena</taxon>
    </lineage>
</organism>
<dbReference type="GeneID" id="7846848"/>
<dbReference type="InterPro" id="IPR036412">
    <property type="entry name" value="HAD-like_sf"/>
</dbReference>
<dbReference type="EMBL" id="GG662704">
    <property type="protein sequence ID" value="EAR95408.1"/>
    <property type="molecule type" value="Genomic_DNA"/>
</dbReference>
<dbReference type="AlphaFoldDB" id="Q23G52"/>
<keyword evidence="9" id="KW-0812">Transmembrane</keyword>
<dbReference type="GO" id="GO:0008253">
    <property type="term" value="F:5'-nucleotidase activity"/>
    <property type="evidence" value="ECO:0007669"/>
    <property type="project" value="UniProtKB-EC"/>
</dbReference>
<dbReference type="InterPro" id="IPR023214">
    <property type="entry name" value="HAD_sf"/>
</dbReference>
<dbReference type="HOGENOM" id="CLU_714758_0_0_1"/>
<dbReference type="PANTHER" id="PTHR13045:SF0">
    <property type="entry name" value="7-METHYLGUANOSINE PHOSPHATE-SPECIFIC 5'-NUCLEOTIDASE"/>
    <property type="match status" value="1"/>
</dbReference>
<evidence type="ECO:0000313" key="10">
    <source>
        <dbReference type="EMBL" id="EAR95408.1"/>
    </source>
</evidence>
<evidence type="ECO:0000256" key="1">
    <source>
        <dbReference type="ARBA" id="ARBA00000815"/>
    </source>
</evidence>
<sequence>MNISSNHKALLMGLLGGSIVSLLIWSKYKKQLKEMMRLKKYYLPFEPVNQHKKRVVEGCGVLSDMKEKDHDSENEGIFISDKEHLKRKLAHMRKEGLQELQILSDYDQTITAFGCPNEQEISTFGVIAKSKRVSQKYLDDMTALYQHYSPYEKDSTIDKETLVKYVTEWYSKTAECFRNEHMTKELLLEAIHDSGVALRYNFKQFVNALQHINLPFYVISGGVSPIIMSCLESVVCTKKFSNFFLFSQEGYFDEKGVLVDLQMNVNTCSKHEKVNSKEFNLRKNTLIFGDLHHDIYMKNELDGENVISILFLRDKMKDQIPSLKEHWDIILTGNGSFITHQALINYIAGAEYENLKMEGEAKEIYTKSSQYSELRDILSN</sequence>
<dbReference type="KEGG" id="tet:TTHERM_00077120"/>
<keyword evidence="9" id="KW-0472">Membrane</keyword>
<evidence type="ECO:0000256" key="7">
    <source>
        <dbReference type="ARBA" id="ARBA00022842"/>
    </source>
</evidence>
<dbReference type="InParanoid" id="Q23G52"/>
<dbReference type="Gene3D" id="1.10.150.340">
    <property type="entry name" value="Pyrimidine 5'-nucleotidase (UMPH-1), N-terminal domain"/>
    <property type="match status" value="1"/>
</dbReference>
<evidence type="ECO:0000256" key="2">
    <source>
        <dbReference type="ARBA" id="ARBA00008389"/>
    </source>
</evidence>
<reference evidence="11" key="1">
    <citation type="journal article" date="2006" name="PLoS Biol.">
        <title>Macronuclear genome sequence of the ciliate Tetrahymena thermophila, a model eukaryote.</title>
        <authorList>
            <person name="Eisen J.A."/>
            <person name="Coyne R.S."/>
            <person name="Wu M."/>
            <person name="Wu D."/>
            <person name="Thiagarajan M."/>
            <person name="Wortman J.R."/>
            <person name="Badger J.H."/>
            <person name="Ren Q."/>
            <person name="Amedeo P."/>
            <person name="Jones K.M."/>
            <person name="Tallon L.J."/>
            <person name="Delcher A.L."/>
            <person name="Salzberg S.L."/>
            <person name="Silva J.C."/>
            <person name="Haas B.J."/>
            <person name="Majoros W.H."/>
            <person name="Farzad M."/>
            <person name="Carlton J.M."/>
            <person name="Smith R.K. Jr."/>
            <person name="Garg J."/>
            <person name="Pearlman R.E."/>
            <person name="Karrer K.M."/>
            <person name="Sun L."/>
            <person name="Manning G."/>
            <person name="Elde N.C."/>
            <person name="Turkewitz A.P."/>
            <person name="Asai D.J."/>
            <person name="Wilkes D.E."/>
            <person name="Wang Y."/>
            <person name="Cai H."/>
            <person name="Collins K."/>
            <person name="Stewart B.A."/>
            <person name="Lee S.R."/>
            <person name="Wilamowska K."/>
            <person name="Weinberg Z."/>
            <person name="Ruzzo W.L."/>
            <person name="Wloga D."/>
            <person name="Gaertig J."/>
            <person name="Frankel J."/>
            <person name="Tsao C.-C."/>
            <person name="Gorovsky M.A."/>
            <person name="Keeling P.J."/>
            <person name="Waller R.F."/>
            <person name="Patron N.J."/>
            <person name="Cherry J.M."/>
            <person name="Stover N.A."/>
            <person name="Krieger C.J."/>
            <person name="del Toro C."/>
            <person name="Ryder H.F."/>
            <person name="Williamson S.C."/>
            <person name="Barbeau R.A."/>
            <person name="Hamilton E.P."/>
            <person name="Orias E."/>
        </authorList>
    </citation>
    <scope>NUCLEOTIDE SEQUENCE [LARGE SCALE GENOMIC DNA]</scope>
    <source>
        <strain evidence="11">SB210</strain>
    </source>
</reference>
<dbReference type="SUPFAM" id="SSF56784">
    <property type="entry name" value="HAD-like"/>
    <property type="match status" value="1"/>
</dbReference>
<keyword evidence="6" id="KW-0378">Hydrolase</keyword>
<evidence type="ECO:0000256" key="5">
    <source>
        <dbReference type="ARBA" id="ARBA00022741"/>
    </source>
</evidence>
<dbReference type="STRING" id="312017.Q23G52"/>
<accession>Q23G52</accession>
<dbReference type="Pfam" id="PF05822">
    <property type="entry name" value="UMPH-1"/>
    <property type="match status" value="1"/>
</dbReference>
<dbReference type="EC" id="3.1.3.5" evidence="3"/>
<dbReference type="GO" id="GO:0009117">
    <property type="term" value="P:nucleotide metabolic process"/>
    <property type="evidence" value="ECO:0007669"/>
    <property type="project" value="UniProtKB-KW"/>
</dbReference>
<keyword evidence="9" id="KW-1133">Transmembrane helix</keyword>
<comment type="similarity">
    <text evidence="2">Belongs to the pyrimidine 5'-nucleotidase family.</text>
</comment>
<proteinExistence type="inferred from homology"/>
<keyword evidence="11" id="KW-1185">Reference proteome</keyword>
<evidence type="ECO:0000256" key="9">
    <source>
        <dbReference type="SAM" id="Phobius"/>
    </source>
</evidence>
<dbReference type="OMA" id="IYQIPWI"/>
<keyword evidence="5" id="KW-0547">Nucleotide-binding</keyword>
<dbReference type="eggNOG" id="KOG3128">
    <property type="taxonomic scope" value="Eukaryota"/>
</dbReference>
<dbReference type="GO" id="GO:0000287">
    <property type="term" value="F:magnesium ion binding"/>
    <property type="evidence" value="ECO:0007669"/>
    <property type="project" value="InterPro"/>
</dbReference>
<dbReference type="RefSeq" id="XP_001015653.1">
    <property type="nucleotide sequence ID" value="XM_001015653.1"/>
</dbReference>
<evidence type="ECO:0000313" key="11">
    <source>
        <dbReference type="Proteomes" id="UP000009168"/>
    </source>
</evidence>
<evidence type="ECO:0000256" key="4">
    <source>
        <dbReference type="ARBA" id="ARBA00022723"/>
    </source>
</evidence>
<dbReference type="Gene3D" id="3.40.50.1000">
    <property type="entry name" value="HAD superfamily/HAD-like"/>
    <property type="match status" value="1"/>
</dbReference>
<gene>
    <name evidence="10" type="ORF">TTHERM_00077120</name>
</gene>
<protein>
    <recommendedName>
        <fullName evidence="3">5'-nucleotidase</fullName>
        <ecNumber evidence="3">3.1.3.5</ecNumber>
    </recommendedName>
</protein>
<keyword evidence="4" id="KW-0479">Metal-binding</keyword>
<keyword evidence="7" id="KW-0460">Magnesium</keyword>
<name>Q23G52_TETTS</name>
<evidence type="ECO:0000256" key="3">
    <source>
        <dbReference type="ARBA" id="ARBA00012643"/>
    </source>
</evidence>
<keyword evidence="8" id="KW-0546">Nucleotide metabolism</keyword>